<keyword evidence="1" id="KW-1133">Transmembrane helix</keyword>
<keyword evidence="3" id="KW-1185">Reference proteome</keyword>
<sequence>MSTSNNHNCPTDVIPGTVHLYIPEDITYIVVPGQNISEIMVSCCQPNPVNIVDFCWNWCQVPSTMTNDADGSEIMTSFGDCLAEDGGNLTQLRAMALHTASSATLNPSVTLTGLALVAVAAFHLLV</sequence>
<comment type="caution">
    <text evidence="2">The sequence shown here is derived from an EMBL/GenBank/DDBJ whole genome shotgun (WGS) entry which is preliminary data.</text>
</comment>
<accession>A0A4Q4T2V5</accession>
<keyword evidence="1" id="KW-0812">Transmembrane</keyword>
<evidence type="ECO:0000313" key="3">
    <source>
        <dbReference type="Proteomes" id="UP000293360"/>
    </source>
</evidence>
<evidence type="ECO:0000256" key="1">
    <source>
        <dbReference type="SAM" id="Phobius"/>
    </source>
</evidence>
<dbReference type="EMBL" id="QJNU01000526">
    <property type="protein sequence ID" value="RYO96066.1"/>
    <property type="molecule type" value="Genomic_DNA"/>
</dbReference>
<organism evidence="2 3">
    <name type="scientific">Monosporascus ibericus</name>
    <dbReference type="NCBI Taxonomy" id="155417"/>
    <lineage>
        <taxon>Eukaryota</taxon>
        <taxon>Fungi</taxon>
        <taxon>Dikarya</taxon>
        <taxon>Ascomycota</taxon>
        <taxon>Pezizomycotina</taxon>
        <taxon>Sordariomycetes</taxon>
        <taxon>Xylariomycetidae</taxon>
        <taxon>Xylariales</taxon>
        <taxon>Xylariales incertae sedis</taxon>
        <taxon>Monosporascus</taxon>
    </lineage>
</organism>
<dbReference type="AlphaFoldDB" id="A0A4Q4T2V5"/>
<reference evidence="2 3" key="1">
    <citation type="submission" date="2018-06" db="EMBL/GenBank/DDBJ databases">
        <title>Complete Genomes of Monosporascus.</title>
        <authorList>
            <person name="Robinson A.J."/>
            <person name="Natvig D.O."/>
        </authorList>
    </citation>
    <scope>NUCLEOTIDE SEQUENCE [LARGE SCALE GENOMIC DNA]</scope>
    <source>
        <strain evidence="2 3">CBS 110550</strain>
    </source>
</reference>
<name>A0A4Q4T2V5_9PEZI</name>
<protein>
    <submittedName>
        <fullName evidence="2">Uncharacterized protein</fullName>
    </submittedName>
</protein>
<evidence type="ECO:0000313" key="2">
    <source>
        <dbReference type="EMBL" id="RYO96066.1"/>
    </source>
</evidence>
<keyword evidence="1" id="KW-0472">Membrane</keyword>
<dbReference type="OrthoDB" id="5203703at2759"/>
<feature type="transmembrane region" description="Helical" evidence="1">
    <location>
        <begin position="103"/>
        <end position="125"/>
    </location>
</feature>
<proteinExistence type="predicted"/>
<dbReference type="Proteomes" id="UP000293360">
    <property type="component" value="Unassembled WGS sequence"/>
</dbReference>
<gene>
    <name evidence="2" type="ORF">DL764_007545</name>
</gene>